<dbReference type="InterPro" id="IPR023512">
    <property type="entry name" value="Deaminase_MtaD/DadD"/>
</dbReference>
<comment type="caution">
    <text evidence="4">Lacks conserved residue(s) required for the propagation of feature annotation.</text>
</comment>
<reference evidence="6 7" key="1">
    <citation type="journal article" date="2018" name="J. Microbiol.">
        <title>Salicibibacter kimchii gen. nov., sp. nov., a moderately halophilic and alkalitolerant bacterium in the family Bacillaceae, isolated from kimchi.</title>
        <authorList>
            <person name="Jang J.Y."/>
            <person name="Oh Y.J."/>
            <person name="Lim S.K."/>
            <person name="Park H.K."/>
            <person name="Lee C."/>
            <person name="Kim J.Y."/>
            <person name="Lee M.A."/>
            <person name="Choi H.J."/>
        </authorList>
    </citation>
    <scope>NUCLEOTIDE SEQUENCE [LARGE SCALE GENOMIC DNA]</scope>
    <source>
        <strain evidence="6 7">NKC1-1</strain>
    </source>
</reference>
<evidence type="ECO:0000256" key="4">
    <source>
        <dbReference type="HAMAP-Rule" id="MF_01281"/>
    </source>
</evidence>
<dbReference type="RefSeq" id="WP_114370417.1">
    <property type="nucleotide sequence ID" value="NZ_CP031092.1"/>
</dbReference>
<dbReference type="EC" id="3.5.4.31" evidence="4"/>
<dbReference type="EMBL" id="CP031092">
    <property type="protein sequence ID" value="AXF54911.1"/>
    <property type="molecule type" value="Genomic_DNA"/>
</dbReference>
<protein>
    <recommendedName>
        <fullName evidence="4">5-methylthioadenosine/S-adenosylhomocysteine deaminase</fullName>
        <shortName evidence="4">MTA/SAH deaminase</shortName>
        <ecNumber evidence="4">3.5.4.28</ecNumber>
        <ecNumber evidence="4">3.5.4.31</ecNumber>
    </recommendedName>
</protein>
<dbReference type="OrthoDB" id="9807210at2"/>
<evidence type="ECO:0000256" key="2">
    <source>
        <dbReference type="ARBA" id="ARBA00022801"/>
    </source>
</evidence>
<dbReference type="SUPFAM" id="SSF51556">
    <property type="entry name" value="Metallo-dependent hydrolases"/>
    <property type="match status" value="1"/>
</dbReference>
<dbReference type="CDD" id="cd01298">
    <property type="entry name" value="ATZ_TRZ_like"/>
    <property type="match status" value="1"/>
</dbReference>
<dbReference type="SUPFAM" id="SSF51338">
    <property type="entry name" value="Composite domain of metallo-dependent hydrolases"/>
    <property type="match status" value="1"/>
</dbReference>
<dbReference type="Pfam" id="PF01979">
    <property type="entry name" value="Amidohydro_1"/>
    <property type="match status" value="1"/>
</dbReference>
<feature type="binding site" evidence="4">
    <location>
        <position position="212"/>
    </location>
    <ligand>
        <name>Zn(2+)</name>
        <dbReference type="ChEBI" id="CHEBI:29105"/>
    </ligand>
</feature>
<feature type="binding site" evidence="4">
    <location>
        <position position="145"/>
    </location>
    <ligand>
        <name>substrate</name>
    </ligand>
</feature>
<dbReference type="EC" id="3.5.4.28" evidence="4"/>
<feature type="binding site" evidence="4">
    <location>
        <position position="65"/>
    </location>
    <ligand>
        <name>Zn(2+)</name>
        <dbReference type="ChEBI" id="CHEBI:29105"/>
    </ligand>
</feature>
<dbReference type="KEGG" id="rue:DT065_02015"/>
<dbReference type="PANTHER" id="PTHR43794">
    <property type="entry name" value="AMINOHYDROLASE SSNA-RELATED"/>
    <property type="match status" value="1"/>
</dbReference>
<evidence type="ECO:0000256" key="1">
    <source>
        <dbReference type="ARBA" id="ARBA00022723"/>
    </source>
</evidence>
<feature type="binding site" evidence="4">
    <location>
        <position position="185"/>
    </location>
    <ligand>
        <name>substrate</name>
    </ligand>
</feature>
<keyword evidence="1 4" id="KW-0479">Metal-binding</keyword>
<feature type="domain" description="Amidohydrolase-related" evidence="5">
    <location>
        <begin position="54"/>
        <end position="400"/>
    </location>
</feature>
<sequence length="431" mass="46784">MIPPYVIANVAIIDAVRIIPEGYIKVKDKKIVAVGEGDPPPEDGWERIDGRKKILMPGLANTHGHTPMTLLRGISDDLPLERWLKEKIWPAEASLDEESANVGTALAIVEMMRSGTTCFADMYHLNREGAALSAEESGMKASLARGMIAFGAKKEQQEKLKTAIDYAKSCQTSSSGRLRGAVFPHAPYTCPLEFLRDAKAEAEEASLPLHIHIAETRKEVKEHEAKHGMTPVAHLLEAGILTVGSLAVHAVHISYSEMTGLKKNGVHVSHNPQSNLKLGSGIAPLPQLLSHRIPVSLGTDSAASNNTLDLFDEMRQAAMVHKGVEEEANATHAQTVVEMATVNGANTLGFSNTGFIKEGYDADFILIDSDQAHMIPRINHGTLVYSASGRDVTDVFVEGRPLMRDGELLTMDEEKIRHEAMNRSATLAASL</sequence>
<dbReference type="GO" id="GO:0046872">
    <property type="term" value="F:metal ion binding"/>
    <property type="evidence" value="ECO:0007669"/>
    <property type="project" value="UniProtKB-KW"/>
</dbReference>
<dbReference type="PANTHER" id="PTHR43794:SF11">
    <property type="entry name" value="AMIDOHYDROLASE-RELATED DOMAIN-CONTAINING PROTEIN"/>
    <property type="match status" value="1"/>
</dbReference>
<keyword evidence="2 4" id="KW-0378">Hydrolase</keyword>
<evidence type="ECO:0000313" key="6">
    <source>
        <dbReference type="EMBL" id="AXF54911.1"/>
    </source>
</evidence>
<dbReference type="InterPro" id="IPR011059">
    <property type="entry name" value="Metal-dep_hydrolase_composite"/>
</dbReference>
<feature type="binding site" evidence="4">
    <location>
        <position position="92"/>
    </location>
    <ligand>
        <name>substrate</name>
    </ligand>
</feature>
<keyword evidence="7" id="KW-1185">Reference proteome</keyword>
<dbReference type="InterPro" id="IPR006680">
    <property type="entry name" value="Amidohydro-rel"/>
</dbReference>
<keyword evidence="3 4" id="KW-0862">Zinc</keyword>
<organism evidence="6 7">
    <name type="scientific">Salicibibacter kimchii</name>
    <dbReference type="NCBI Taxonomy" id="2099786"/>
    <lineage>
        <taxon>Bacteria</taxon>
        <taxon>Bacillati</taxon>
        <taxon>Bacillota</taxon>
        <taxon>Bacilli</taxon>
        <taxon>Bacillales</taxon>
        <taxon>Bacillaceae</taxon>
        <taxon>Salicibibacter</taxon>
    </lineage>
</organism>
<dbReference type="FunFam" id="3.20.20.140:FF:000014">
    <property type="entry name" value="5-methylthioadenosine/S-adenosylhomocysteine deaminase"/>
    <property type="match status" value="1"/>
</dbReference>
<comment type="cofactor">
    <cofactor evidence="4">
        <name>Zn(2+)</name>
        <dbReference type="ChEBI" id="CHEBI:29105"/>
    </cofactor>
    <text evidence="4">Binds 1 zinc ion per subunit.</text>
</comment>
<accession>A0A345BVD0</accession>
<dbReference type="InterPro" id="IPR032466">
    <property type="entry name" value="Metal_Hydrolase"/>
</dbReference>
<dbReference type="Gene3D" id="3.20.20.140">
    <property type="entry name" value="Metal-dependent hydrolases"/>
    <property type="match status" value="1"/>
</dbReference>
<dbReference type="GO" id="GO:0090614">
    <property type="term" value="F:5'-methylthioadenosine deaminase activity"/>
    <property type="evidence" value="ECO:0007669"/>
    <property type="project" value="UniProtKB-UniRule"/>
</dbReference>
<comment type="similarity">
    <text evidence="4">Belongs to the metallo-dependent hydrolases superfamily. MTA/SAH deaminase family.</text>
</comment>
<evidence type="ECO:0000256" key="3">
    <source>
        <dbReference type="ARBA" id="ARBA00022833"/>
    </source>
</evidence>
<feature type="binding site" evidence="4">
    <location>
        <position position="215"/>
    </location>
    <ligand>
        <name>substrate</name>
    </ligand>
</feature>
<gene>
    <name evidence="4" type="primary">mtaD</name>
    <name evidence="6" type="ORF">DT065_02015</name>
</gene>
<dbReference type="HAMAP" id="MF_01281">
    <property type="entry name" value="MTA_SAH_deamin"/>
    <property type="match status" value="1"/>
</dbReference>
<comment type="catalytic activity">
    <reaction evidence="4">
        <text>S-methyl-5'-thioadenosine + H2O + H(+) = S-methyl-5'-thioinosine + NH4(+)</text>
        <dbReference type="Rhea" id="RHEA:25025"/>
        <dbReference type="ChEBI" id="CHEBI:15377"/>
        <dbReference type="ChEBI" id="CHEBI:15378"/>
        <dbReference type="ChEBI" id="CHEBI:17509"/>
        <dbReference type="ChEBI" id="CHEBI:28938"/>
        <dbReference type="ChEBI" id="CHEBI:48595"/>
        <dbReference type="EC" id="3.5.4.31"/>
    </reaction>
</comment>
<comment type="catalytic activity">
    <reaction evidence="4">
        <text>S-adenosyl-L-homocysteine + H2O + H(+) = S-inosyl-L-homocysteine + NH4(+)</text>
        <dbReference type="Rhea" id="RHEA:20716"/>
        <dbReference type="ChEBI" id="CHEBI:15377"/>
        <dbReference type="ChEBI" id="CHEBI:15378"/>
        <dbReference type="ChEBI" id="CHEBI:28938"/>
        <dbReference type="ChEBI" id="CHEBI:57856"/>
        <dbReference type="ChEBI" id="CHEBI:57985"/>
        <dbReference type="EC" id="3.5.4.28"/>
    </reaction>
</comment>
<feature type="binding site" evidence="4">
    <location>
        <position position="300"/>
    </location>
    <ligand>
        <name>Zn(2+)</name>
        <dbReference type="ChEBI" id="CHEBI:29105"/>
    </ligand>
</feature>
<dbReference type="InterPro" id="IPR050287">
    <property type="entry name" value="MTA/SAH_deaminase"/>
</dbReference>
<dbReference type="Proteomes" id="UP000252100">
    <property type="component" value="Chromosome"/>
</dbReference>
<comment type="function">
    <text evidence="4">Catalyzes the deamination of 5-methylthioadenosine and S-adenosyl-L-homocysteine into 5-methylthioinosine and S-inosyl-L-homocysteine, respectively. Is also able to deaminate adenosine.</text>
</comment>
<dbReference type="GO" id="GO:0050270">
    <property type="term" value="F:S-adenosylhomocysteine deaminase activity"/>
    <property type="evidence" value="ECO:0007669"/>
    <property type="project" value="UniProtKB-UniRule"/>
</dbReference>
<feature type="binding site" evidence="4">
    <location>
        <position position="63"/>
    </location>
    <ligand>
        <name>Zn(2+)</name>
        <dbReference type="ChEBI" id="CHEBI:29105"/>
    </ligand>
</feature>
<dbReference type="Gene3D" id="2.30.40.10">
    <property type="entry name" value="Urease, subunit C, domain 1"/>
    <property type="match status" value="1"/>
</dbReference>
<evidence type="ECO:0000313" key="7">
    <source>
        <dbReference type="Proteomes" id="UP000252100"/>
    </source>
</evidence>
<evidence type="ECO:0000259" key="5">
    <source>
        <dbReference type="Pfam" id="PF01979"/>
    </source>
</evidence>
<proteinExistence type="inferred from homology"/>
<dbReference type="AlphaFoldDB" id="A0A345BVD0"/>
<feature type="binding site" evidence="4">
    <location>
        <position position="300"/>
    </location>
    <ligand>
        <name>substrate</name>
    </ligand>
</feature>
<name>A0A345BVD0_9BACI</name>